<organism evidence="10 11">
    <name type="scientific">Geotrichum candidum</name>
    <name type="common">Oospora lactis</name>
    <name type="synonym">Dipodascus geotrichum</name>
    <dbReference type="NCBI Taxonomy" id="1173061"/>
    <lineage>
        <taxon>Eukaryota</taxon>
        <taxon>Fungi</taxon>
        <taxon>Dikarya</taxon>
        <taxon>Ascomycota</taxon>
        <taxon>Saccharomycotina</taxon>
        <taxon>Dipodascomycetes</taxon>
        <taxon>Dipodascales</taxon>
        <taxon>Dipodascaceae</taxon>
        <taxon>Geotrichum</taxon>
    </lineage>
</organism>
<dbReference type="GO" id="GO:0051301">
    <property type="term" value="P:cell division"/>
    <property type="evidence" value="ECO:0007669"/>
    <property type="project" value="UniProtKB-KW"/>
</dbReference>
<keyword evidence="7" id="KW-0131">Cell cycle</keyword>
<dbReference type="GO" id="GO:0000776">
    <property type="term" value="C:kinetochore"/>
    <property type="evidence" value="ECO:0007669"/>
    <property type="project" value="TreeGrafter"/>
</dbReference>
<dbReference type="GO" id="GO:0005635">
    <property type="term" value="C:nuclear envelope"/>
    <property type="evidence" value="ECO:0007669"/>
    <property type="project" value="TreeGrafter"/>
</dbReference>
<dbReference type="Pfam" id="PF05557">
    <property type="entry name" value="MAD"/>
    <property type="match status" value="1"/>
</dbReference>
<feature type="region of interest" description="Disordered" evidence="9">
    <location>
        <begin position="87"/>
        <end position="111"/>
    </location>
</feature>
<dbReference type="GO" id="GO:0007094">
    <property type="term" value="P:mitotic spindle assembly checkpoint signaling"/>
    <property type="evidence" value="ECO:0007669"/>
    <property type="project" value="InterPro"/>
</dbReference>
<dbReference type="GO" id="GO:0072686">
    <property type="term" value="C:mitotic spindle"/>
    <property type="evidence" value="ECO:0007669"/>
    <property type="project" value="TreeGrafter"/>
</dbReference>
<evidence type="ECO:0000256" key="8">
    <source>
        <dbReference type="SAM" id="Coils"/>
    </source>
</evidence>
<keyword evidence="4" id="KW-0132">Cell division</keyword>
<comment type="similarity">
    <text evidence="2">Belongs to the MAD1 family.</text>
</comment>
<dbReference type="SUPFAM" id="SSF75704">
    <property type="entry name" value="Mitotic arrest deficient-like 1, Mad1"/>
    <property type="match status" value="1"/>
</dbReference>
<feature type="coiled-coil region" evidence="8">
    <location>
        <begin position="611"/>
        <end position="676"/>
    </location>
</feature>
<keyword evidence="5" id="KW-0498">Mitosis</keyword>
<evidence type="ECO:0000256" key="7">
    <source>
        <dbReference type="ARBA" id="ARBA00023306"/>
    </source>
</evidence>
<dbReference type="EMBL" id="CCBN010000003">
    <property type="protein sequence ID" value="CDO52770.1"/>
    <property type="molecule type" value="Genomic_DNA"/>
</dbReference>
<evidence type="ECO:0000256" key="5">
    <source>
        <dbReference type="ARBA" id="ARBA00022776"/>
    </source>
</evidence>
<evidence type="ECO:0000313" key="10">
    <source>
        <dbReference type="EMBL" id="CDO52770.1"/>
    </source>
</evidence>
<proteinExistence type="inferred from homology"/>
<dbReference type="Gene3D" id="3.30.457.60">
    <property type="match status" value="1"/>
</dbReference>
<dbReference type="Gene3D" id="6.10.250.90">
    <property type="match status" value="1"/>
</dbReference>
<dbReference type="Gene3D" id="1.20.5.170">
    <property type="match status" value="1"/>
</dbReference>
<sequence>MADQNDALVSSPFIENVQSSPFVPNFVANSSEGPAPSSAAGTHTPTRAARRSTTLQTTPLSTARKRAFDRFATPASVRSRAFASPLKTPSLAGASDSGSLAGTTGSNGDDEKSLRELVRTLNFQVASLRDDCELARLKHDQASRDLQAQLDERDRAIAKLKADNAFLYSRNSEQVANLAAIKAASHDAQQALESKVRELRDELAQAHDASGAAARTAAGQRKAVELEVKSQMAAAQSAMETQQKTARELAQTRKKLETEQLRAVDLEAEVDALKSRLAQVSNNSANESNGTASRVQAELSEQVTRISELEAALAHANQRVQQLEDDKVVVAVVEDQKQVLLRQLADADSLRVQLVEAELRLADAQAEQDRWALFLAQSNLGFRAPEDVVRALMQARAEKVGLVARVGRLEADAAGAVLAADGMRAQIDTLAAENAELVARAEKQEETATQYKRQAELATSEVALLREQLQSYDTEETVLQKKDPDTLKTKRISELETLVDNYRKERAELLLKLAAKSDINASPGASPLTPLKRKLTPYGSDERVAELTRKARTLQTELDELRVENTRLTQELSVQAAQLAKAEKTKALRVRVLELKDNPAARHEAVKQTMLTALKKENAALLAQVERRAQEKNRPLVPYASLEVLRAEMRELNDTLAEKTKRMERLKQVFARKSQEFRETIYALLGYRVDLLPNKKVRATSIYAPSEEHSFTFVPDPRGRIIKFTGIDDAGPLKDEYDNLISFWIKERQDIPCFLAALNLELYDKTARASRF</sequence>
<feature type="coiled-coil region" evidence="8">
    <location>
        <begin position="544"/>
        <end position="585"/>
    </location>
</feature>
<evidence type="ECO:0000256" key="3">
    <source>
        <dbReference type="ARBA" id="ARBA00022019"/>
    </source>
</evidence>
<feature type="coiled-coil region" evidence="8">
    <location>
        <begin position="420"/>
        <end position="512"/>
    </location>
</feature>
<keyword evidence="6" id="KW-0539">Nucleus</keyword>
<feature type="compositionally biased region" description="Low complexity" evidence="9">
    <location>
        <begin position="28"/>
        <end position="41"/>
    </location>
</feature>
<evidence type="ECO:0000256" key="2">
    <source>
        <dbReference type="ARBA" id="ARBA00008029"/>
    </source>
</evidence>
<dbReference type="OrthoDB" id="331602at2759"/>
<dbReference type="InterPro" id="IPR008672">
    <property type="entry name" value="Mad1"/>
</dbReference>
<feature type="region of interest" description="Disordered" evidence="9">
    <location>
        <begin position="24"/>
        <end position="59"/>
    </location>
</feature>
<dbReference type="Proteomes" id="UP000242525">
    <property type="component" value="Unassembled WGS sequence"/>
</dbReference>
<accession>A0A0J9X5S0</accession>
<evidence type="ECO:0000313" key="11">
    <source>
        <dbReference type="Proteomes" id="UP000242525"/>
    </source>
</evidence>
<dbReference type="AlphaFoldDB" id="A0A0J9X5S0"/>
<gene>
    <name evidence="10" type="ORF">BN980_GECA03s07457g</name>
</gene>
<comment type="caution">
    <text evidence="10">The sequence shown here is derived from an EMBL/GenBank/DDBJ whole genome shotgun (WGS) entry which is preliminary data.</text>
</comment>
<evidence type="ECO:0000256" key="4">
    <source>
        <dbReference type="ARBA" id="ARBA00022618"/>
    </source>
</evidence>
<dbReference type="PANTHER" id="PTHR23168:SF0">
    <property type="entry name" value="MITOTIC SPINDLE ASSEMBLY CHECKPOINT PROTEIN MAD1"/>
    <property type="match status" value="1"/>
</dbReference>
<evidence type="ECO:0000256" key="1">
    <source>
        <dbReference type="ARBA" id="ARBA00004123"/>
    </source>
</evidence>
<dbReference type="GO" id="GO:0051315">
    <property type="term" value="P:attachment of mitotic spindle microtubules to kinetochore"/>
    <property type="evidence" value="ECO:0007669"/>
    <property type="project" value="TreeGrafter"/>
</dbReference>
<comment type="subcellular location">
    <subcellularLocation>
        <location evidence="1">Nucleus</location>
    </subcellularLocation>
</comment>
<feature type="coiled-coil region" evidence="8">
    <location>
        <begin position="189"/>
        <end position="367"/>
    </location>
</feature>
<name>A0A0J9X5S0_GEOCN</name>
<evidence type="ECO:0000256" key="9">
    <source>
        <dbReference type="SAM" id="MobiDB-lite"/>
    </source>
</evidence>
<evidence type="ECO:0000256" key="6">
    <source>
        <dbReference type="ARBA" id="ARBA00023242"/>
    </source>
</evidence>
<dbReference type="PANTHER" id="PTHR23168">
    <property type="entry name" value="MITOTIC SPINDLE ASSEMBLY CHECKPOINT PROTEIN MAD1 MITOTIC ARREST DEFICIENT-LIKE PROTEIN 1"/>
    <property type="match status" value="1"/>
</dbReference>
<protein>
    <recommendedName>
        <fullName evidence="3">Spindle assembly checkpoint component MAD1</fullName>
    </recommendedName>
</protein>
<keyword evidence="11" id="KW-1185">Reference proteome</keyword>
<keyword evidence="8" id="KW-0175">Coiled coil</keyword>
<dbReference type="STRING" id="1173061.A0A0J9X5S0"/>
<feature type="compositionally biased region" description="Low complexity" evidence="9">
    <location>
        <begin position="90"/>
        <end position="106"/>
    </location>
</feature>
<reference evidence="10" key="1">
    <citation type="submission" date="2014-03" db="EMBL/GenBank/DDBJ databases">
        <authorList>
            <person name="Casaregola S."/>
        </authorList>
    </citation>
    <scope>NUCLEOTIDE SEQUENCE [LARGE SCALE GENOMIC DNA]</scope>
    <source>
        <strain evidence="10">CLIB 918</strain>
    </source>
</reference>